<organism evidence="4 5">
    <name type="scientific">Marinobacterium lutimaris</name>
    <dbReference type="NCBI Taxonomy" id="568106"/>
    <lineage>
        <taxon>Bacteria</taxon>
        <taxon>Pseudomonadati</taxon>
        <taxon>Pseudomonadota</taxon>
        <taxon>Gammaproteobacteria</taxon>
        <taxon>Oceanospirillales</taxon>
        <taxon>Oceanospirillaceae</taxon>
        <taxon>Marinobacterium</taxon>
    </lineage>
</organism>
<feature type="transmembrane region" description="Helical" evidence="1">
    <location>
        <begin position="156"/>
        <end position="176"/>
    </location>
</feature>
<dbReference type="Gene3D" id="2.40.10.220">
    <property type="entry name" value="predicted glycosyltransferase like domains"/>
    <property type="match status" value="1"/>
</dbReference>
<keyword evidence="5" id="KW-1185">Reference proteome</keyword>
<dbReference type="Pfam" id="PF07238">
    <property type="entry name" value="PilZ"/>
    <property type="match status" value="1"/>
</dbReference>
<evidence type="ECO:0000259" key="3">
    <source>
        <dbReference type="Pfam" id="PF25965"/>
    </source>
</evidence>
<feature type="domain" description="PilZ" evidence="2">
    <location>
        <begin position="17"/>
        <end position="112"/>
    </location>
</feature>
<gene>
    <name evidence="4" type="ORF">SAMN05444390_104224</name>
</gene>
<dbReference type="InterPro" id="IPR009875">
    <property type="entry name" value="PilZ_domain"/>
</dbReference>
<dbReference type="AlphaFoldDB" id="A0A1H6CW09"/>
<keyword evidence="1" id="KW-0472">Membrane</keyword>
<evidence type="ECO:0000256" key="1">
    <source>
        <dbReference type="SAM" id="Phobius"/>
    </source>
</evidence>
<protein>
    <submittedName>
        <fullName evidence="4">Alginate biosynthesis protein Alg44</fullName>
    </submittedName>
</protein>
<evidence type="ECO:0000259" key="2">
    <source>
        <dbReference type="Pfam" id="PF07238"/>
    </source>
</evidence>
<dbReference type="InterPro" id="IPR058834">
    <property type="entry name" value="Beta-barrel_ALG44"/>
</dbReference>
<dbReference type="OrthoDB" id="6992861at2"/>
<reference evidence="4 5" key="1">
    <citation type="submission" date="2016-10" db="EMBL/GenBank/DDBJ databases">
        <authorList>
            <person name="de Groot N.N."/>
        </authorList>
    </citation>
    <scope>NUCLEOTIDE SEQUENCE [LARGE SCALE GENOMIC DNA]</scope>
    <source>
        <strain evidence="4 5">DSM 22012</strain>
    </source>
</reference>
<sequence>MSTTVLNDSVVHEAIDERQHIRTRIPARAVLTSGSSKAISCDVQDISIGGLGLHCEETLKIGSLYDASIELDMKRIDLSLKAKVKIVKQHGANVGAQFVDLEPSKADILRYIISSYLSGEVADINGLFSVMQRENYIKERKQKANLTRGAWQRLKAVLGTLFMMAIGVLALTYVLYQIYSLFFRIPAAQAAVSADAYVISMPENGTVTYLLPEGQQEVSVGQPVASISTQLTTSLTSPADLEMVSNLSAEDTRALLGGINVDTVISSPCDCTPFYPAGQLDSYGYKGDALVHLLPREKPLYVNASVAFDKLEKLQRTRDVQLQVYGADEKIAGKIVGATVNREQDTVELKIEPESALSLDDYQKPVWVAFELGLPGIDRVDGLNLLERLRQ</sequence>
<keyword evidence="1" id="KW-1133">Transmembrane helix</keyword>
<dbReference type="SUPFAM" id="SSF141371">
    <property type="entry name" value="PilZ domain-like"/>
    <property type="match status" value="1"/>
</dbReference>
<evidence type="ECO:0000313" key="4">
    <source>
        <dbReference type="EMBL" id="SEG77182.1"/>
    </source>
</evidence>
<name>A0A1H6CW09_9GAMM</name>
<dbReference type="RefSeq" id="WP_104004611.1">
    <property type="nucleotide sequence ID" value="NZ_FNVQ01000004.1"/>
</dbReference>
<keyword evidence="1" id="KW-0812">Transmembrane</keyword>
<proteinExistence type="predicted"/>
<dbReference type="EMBL" id="FNVQ01000004">
    <property type="protein sequence ID" value="SEG77182.1"/>
    <property type="molecule type" value="Genomic_DNA"/>
</dbReference>
<dbReference type="GO" id="GO:0035438">
    <property type="term" value="F:cyclic-di-GMP binding"/>
    <property type="evidence" value="ECO:0007669"/>
    <property type="project" value="InterPro"/>
</dbReference>
<feature type="domain" description="ALG44 beta-barrel" evidence="3">
    <location>
        <begin position="301"/>
        <end position="370"/>
    </location>
</feature>
<evidence type="ECO:0000313" key="5">
    <source>
        <dbReference type="Proteomes" id="UP000236745"/>
    </source>
</evidence>
<accession>A0A1H6CW09</accession>
<dbReference type="Proteomes" id="UP000236745">
    <property type="component" value="Unassembled WGS sequence"/>
</dbReference>
<dbReference type="Pfam" id="PF25965">
    <property type="entry name" value="Beta-barrel_ALG44"/>
    <property type="match status" value="1"/>
</dbReference>